<name>A0A392S2Y3_9FABA</name>
<organism evidence="1 2">
    <name type="scientific">Trifolium medium</name>
    <dbReference type="NCBI Taxonomy" id="97028"/>
    <lineage>
        <taxon>Eukaryota</taxon>
        <taxon>Viridiplantae</taxon>
        <taxon>Streptophyta</taxon>
        <taxon>Embryophyta</taxon>
        <taxon>Tracheophyta</taxon>
        <taxon>Spermatophyta</taxon>
        <taxon>Magnoliopsida</taxon>
        <taxon>eudicotyledons</taxon>
        <taxon>Gunneridae</taxon>
        <taxon>Pentapetalae</taxon>
        <taxon>rosids</taxon>
        <taxon>fabids</taxon>
        <taxon>Fabales</taxon>
        <taxon>Fabaceae</taxon>
        <taxon>Papilionoideae</taxon>
        <taxon>50 kb inversion clade</taxon>
        <taxon>NPAAA clade</taxon>
        <taxon>Hologalegina</taxon>
        <taxon>IRL clade</taxon>
        <taxon>Trifolieae</taxon>
        <taxon>Trifolium</taxon>
    </lineage>
</organism>
<evidence type="ECO:0000313" key="1">
    <source>
        <dbReference type="EMBL" id="MCI43039.1"/>
    </source>
</evidence>
<protein>
    <submittedName>
        <fullName evidence="1">Uncharacterized protein</fullName>
    </submittedName>
</protein>
<accession>A0A392S2Y3</accession>
<dbReference type="AlphaFoldDB" id="A0A392S2Y3"/>
<reference evidence="1 2" key="1">
    <citation type="journal article" date="2018" name="Front. Plant Sci.">
        <title>Red Clover (Trifolium pratense) and Zigzag Clover (T. medium) - A Picture of Genomic Similarities and Differences.</title>
        <authorList>
            <person name="Dluhosova J."/>
            <person name="Istvanek J."/>
            <person name="Nedelnik J."/>
            <person name="Repkova J."/>
        </authorList>
    </citation>
    <scope>NUCLEOTIDE SEQUENCE [LARGE SCALE GENOMIC DNA]</scope>
    <source>
        <strain evidence="2">cv. 10/8</strain>
        <tissue evidence="1">Leaf</tissue>
    </source>
</reference>
<dbReference type="EMBL" id="LXQA010312261">
    <property type="protein sequence ID" value="MCI43039.1"/>
    <property type="molecule type" value="Genomic_DNA"/>
</dbReference>
<evidence type="ECO:0000313" key="2">
    <source>
        <dbReference type="Proteomes" id="UP000265520"/>
    </source>
</evidence>
<keyword evidence="2" id="KW-1185">Reference proteome</keyword>
<dbReference type="Proteomes" id="UP000265520">
    <property type="component" value="Unassembled WGS sequence"/>
</dbReference>
<proteinExistence type="predicted"/>
<comment type="caution">
    <text evidence="1">The sequence shown here is derived from an EMBL/GenBank/DDBJ whole genome shotgun (WGS) entry which is preliminary data.</text>
</comment>
<sequence length="65" mass="7538">MDSFDWRVNTHLAVVYFNKGNPNLFRIDVDVTLSDLKQQLDQLIGRLNGHRDTKGCQLLSIDVRH</sequence>